<evidence type="ECO:0000256" key="7">
    <source>
        <dbReference type="ARBA" id="ARBA00023065"/>
    </source>
</evidence>
<keyword evidence="6" id="KW-0770">Synapse</keyword>
<dbReference type="GO" id="GO:0038023">
    <property type="term" value="F:signaling receptor activity"/>
    <property type="evidence" value="ECO:0007669"/>
    <property type="project" value="InterPro"/>
</dbReference>
<evidence type="ECO:0000256" key="5">
    <source>
        <dbReference type="ARBA" id="ARBA00022989"/>
    </source>
</evidence>
<feature type="transmembrane region" description="Helical" evidence="18">
    <location>
        <begin position="801"/>
        <end position="825"/>
    </location>
</feature>
<dbReference type="Gene3D" id="3.40.190.10">
    <property type="entry name" value="Periplasmic binding protein-like II"/>
    <property type="match status" value="2"/>
</dbReference>
<dbReference type="FunFam" id="1.10.287.70:FF:000010">
    <property type="entry name" value="Putative glutamate receptor ionotropic kainate 1"/>
    <property type="match status" value="1"/>
</dbReference>
<evidence type="ECO:0000256" key="8">
    <source>
        <dbReference type="ARBA" id="ARBA00023136"/>
    </source>
</evidence>
<keyword evidence="7" id="KW-0406">Ion transport</keyword>
<feature type="domain" description="Ionotropic glutamate receptor C-terminal" evidence="20">
    <location>
        <begin position="402"/>
        <end position="775"/>
    </location>
</feature>
<evidence type="ECO:0008006" key="24">
    <source>
        <dbReference type="Google" id="ProtNLM"/>
    </source>
</evidence>
<feature type="transmembrane region" description="Helical" evidence="18">
    <location>
        <begin position="538"/>
        <end position="557"/>
    </location>
</feature>
<dbReference type="PANTHER" id="PTHR18966">
    <property type="entry name" value="IONOTROPIC GLUTAMATE RECEPTOR"/>
    <property type="match status" value="1"/>
</dbReference>
<evidence type="ECO:0000256" key="6">
    <source>
        <dbReference type="ARBA" id="ARBA00023018"/>
    </source>
</evidence>
<keyword evidence="9" id="KW-0675">Receptor</keyword>
<keyword evidence="4 19" id="KW-0732">Signal</keyword>
<evidence type="ECO:0000256" key="4">
    <source>
        <dbReference type="ARBA" id="ARBA00022729"/>
    </source>
</evidence>
<gene>
    <name evidence="22" type="ORF">BOX15_Mlig020845g1</name>
</gene>
<dbReference type="Pfam" id="PF00060">
    <property type="entry name" value="Lig_chan"/>
    <property type="match status" value="1"/>
</dbReference>
<evidence type="ECO:0000256" key="14">
    <source>
        <dbReference type="ARBA" id="ARBA00034104"/>
    </source>
</evidence>
<feature type="transmembrane region" description="Helical" evidence="18">
    <location>
        <begin position="611"/>
        <end position="633"/>
    </location>
</feature>
<evidence type="ECO:0000256" key="15">
    <source>
        <dbReference type="PIRSR" id="PIRSR601508-1"/>
    </source>
</evidence>
<reference evidence="22 23" key="1">
    <citation type="submission" date="2017-06" db="EMBL/GenBank/DDBJ databases">
        <title>A platform for efficient transgenesis in Macrostomum lignano, a flatworm model organism for stem cell research.</title>
        <authorList>
            <person name="Berezikov E."/>
        </authorList>
    </citation>
    <scope>NUCLEOTIDE SEQUENCE [LARGE SCALE GENOMIC DNA]</scope>
    <source>
        <strain evidence="22">DV1</strain>
        <tissue evidence="22">Whole organism</tissue>
    </source>
</reference>
<evidence type="ECO:0000259" key="20">
    <source>
        <dbReference type="SMART" id="SM00079"/>
    </source>
</evidence>
<feature type="binding site" evidence="15">
    <location>
        <position position="499"/>
    </location>
    <ligand>
        <name>L-glutamate</name>
        <dbReference type="ChEBI" id="CHEBI:29985"/>
    </ligand>
</feature>
<dbReference type="Proteomes" id="UP000215902">
    <property type="component" value="Unassembled WGS sequence"/>
</dbReference>
<keyword evidence="12" id="KW-1071">Ligand-gated ion channel</keyword>
<dbReference type="OrthoDB" id="5984008at2759"/>
<evidence type="ECO:0000256" key="10">
    <source>
        <dbReference type="ARBA" id="ARBA00023180"/>
    </source>
</evidence>
<dbReference type="STRING" id="282301.A0A267GRY4"/>
<dbReference type="GO" id="GO:0015276">
    <property type="term" value="F:ligand-gated monoatomic ion channel activity"/>
    <property type="evidence" value="ECO:0007669"/>
    <property type="project" value="InterPro"/>
</dbReference>
<dbReference type="Gene3D" id="3.40.50.2300">
    <property type="match status" value="2"/>
</dbReference>
<dbReference type="SMART" id="SM00079">
    <property type="entry name" value="PBPe"/>
    <property type="match status" value="1"/>
</dbReference>
<dbReference type="SUPFAM" id="SSF53850">
    <property type="entry name" value="Periplasmic binding protein-like II"/>
    <property type="match status" value="1"/>
</dbReference>
<evidence type="ECO:0000256" key="11">
    <source>
        <dbReference type="ARBA" id="ARBA00023257"/>
    </source>
</evidence>
<feature type="disulfide bond" evidence="17">
    <location>
        <begin position="723"/>
        <end position="783"/>
    </location>
</feature>
<evidence type="ECO:0000256" key="1">
    <source>
        <dbReference type="ARBA" id="ARBA00022448"/>
    </source>
</evidence>
<sequence length="897" mass="101717">MQTWRLLLPLCLFCLPAINCQLRVERNKISSVFWEYHAWSRNTGRKLSSNDYQRELPVSETEASELMCSTLSQLPSDADLVAISGTSFHPALNRFCQLARIACVYTDSQVARHMPTDWQYNAINFFPAPELRSRSIYEFVKWSEWTEFAVLYTGFHDLERMHTLLPFPNGHVMFRMINLDFPSLTFRLLTQLKLTTMHRFLLALPQTLVPKFLNLASAANLTSMAYNFLLVGGMNRTYFREHVASRLYSGVNFTSHQFDGVSFIDDPASQKIELTRTEAINRLLRDAYAEWNRSLGQTRLALTVRNSSSTSDDIRVLNNCHIRLGDNTSEFYLRLDSNIKRRVGVVTVGGSSVYNFSFCVNHMYTDTAPKFATWTADQGFKLTPGAQYKHRKYYEDLLNDMNLTVVTVVDPPFSFQRDFDEDGNRLTGNDRWTGFSIELFKQVAKKINCRYTIRLSRDGQFGSPSVDKAGNTVWSGTVGELIAGTADVAVASLVITYDREMVIDFTTPYMSLGLSLIMKKTEQEQDLFQFLLPFSTRVWAYMMLAWLLASLVMYFCARISPYEWYSQSACVPVVENQFNAFNSLWFTIGSLMQQGSDLAPRASSTRMVGTVWWFFTLILISSYTANLAAFLTVTRLNAVDSLDALAAQSKIKYGCATGGAMFNFFKNSKIPVYRRMWESMVLWNATNESFVKKTIEGIAKVRKGGYAYVIESTFNQYYRERDCNLTQIGGIFNPSSYAFAVQQGANLLKDKLSEAILQLHKEQLIEGLTDRWLKRFNISGKPCSETVSDQSNMGTLDVDSVGGVFVTLLLGLALALILCIAELIYRSCVLASRNKQTSFKQLCAAQIRLAINLCTNKKPEPAEQAEPLNNRVRVDNSSYTLDLAEKRAPLCIEADGL</sequence>
<keyword evidence="13" id="KW-0407">Ion channel</keyword>
<organism evidence="22 23">
    <name type="scientific">Macrostomum lignano</name>
    <dbReference type="NCBI Taxonomy" id="282301"/>
    <lineage>
        <taxon>Eukaryota</taxon>
        <taxon>Metazoa</taxon>
        <taxon>Spiralia</taxon>
        <taxon>Lophotrochozoa</taxon>
        <taxon>Platyhelminthes</taxon>
        <taxon>Rhabditophora</taxon>
        <taxon>Macrostomorpha</taxon>
        <taxon>Macrostomida</taxon>
        <taxon>Macrostomidae</taxon>
        <taxon>Macrostomum</taxon>
    </lineage>
</organism>
<evidence type="ECO:0000256" key="3">
    <source>
        <dbReference type="ARBA" id="ARBA00022692"/>
    </source>
</evidence>
<evidence type="ECO:0000256" key="16">
    <source>
        <dbReference type="PIRSR" id="PIRSR601508-2"/>
    </source>
</evidence>
<keyword evidence="5 18" id="KW-1133">Transmembrane helix</keyword>
<evidence type="ECO:0000313" key="23">
    <source>
        <dbReference type="Proteomes" id="UP000215902"/>
    </source>
</evidence>
<evidence type="ECO:0000256" key="17">
    <source>
        <dbReference type="PIRSR" id="PIRSR601508-3"/>
    </source>
</evidence>
<dbReference type="Gene3D" id="1.10.287.70">
    <property type="match status" value="1"/>
</dbReference>
<comment type="subcellular location">
    <subcellularLocation>
        <location evidence="14">Postsynaptic cell membrane</location>
        <topology evidence="14">Multi-pass membrane protein</topology>
    </subcellularLocation>
</comment>
<evidence type="ECO:0000259" key="21">
    <source>
        <dbReference type="SMART" id="SM00918"/>
    </source>
</evidence>
<dbReference type="InterPro" id="IPR001320">
    <property type="entry name" value="Iontro_rcpt_C"/>
</dbReference>
<evidence type="ECO:0000256" key="12">
    <source>
        <dbReference type="ARBA" id="ARBA00023286"/>
    </source>
</evidence>
<feature type="chain" id="PRO_5012740854" description="PBPe domain-containing protein" evidence="19">
    <location>
        <begin position="21"/>
        <end position="897"/>
    </location>
</feature>
<feature type="signal peptide" evidence="19">
    <location>
        <begin position="1"/>
        <end position="20"/>
    </location>
</feature>
<dbReference type="EMBL" id="NIVC01000175">
    <property type="protein sequence ID" value="PAA88780.1"/>
    <property type="molecule type" value="Genomic_DNA"/>
</dbReference>
<keyword evidence="8 18" id="KW-0472">Membrane</keyword>
<evidence type="ECO:0000256" key="2">
    <source>
        <dbReference type="ARBA" id="ARBA00022475"/>
    </source>
</evidence>
<feature type="binding site" evidence="15">
    <location>
        <position position="711"/>
    </location>
    <ligand>
        <name>L-glutamate</name>
        <dbReference type="ChEBI" id="CHEBI:29985"/>
    </ligand>
</feature>
<dbReference type="InterPro" id="IPR015683">
    <property type="entry name" value="Ionotropic_Glu_rcpt"/>
</dbReference>
<dbReference type="PRINTS" id="PR00177">
    <property type="entry name" value="NMDARECEPTOR"/>
</dbReference>
<evidence type="ECO:0000313" key="22">
    <source>
        <dbReference type="EMBL" id="PAA88780.1"/>
    </source>
</evidence>
<keyword evidence="2" id="KW-1003">Cell membrane</keyword>
<evidence type="ECO:0000256" key="9">
    <source>
        <dbReference type="ARBA" id="ARBA00023170"/>
    </source>
</evidence>
<dbReference type="InterPro" id="IPR001508">
    <property type="entry name" value="Iono_Glu_rcpt_met"/>
</dbReference>
<accession>A0A267GRY4</accession>
<keyword evidence="1" id="KW-0813">Transport</keyword>
<dbReference type="InterPro" id="IPR019594">
    <property type="entry name" value="Glu/Gly-bd"/>
</dbReference>
<evidence type="ECO:0000256" key="18">
    <source>
        <dbReference type="SAM" id="Phobius"/>
    </source>
</evidence>
<dbReference type="FunFam" id="3.40.190.10:FF:000024">
    <property type="entry name" value="Glutamate receptor, ionotropic, delta 1"/>
    <property type="match status" value="1"/>
</dbReference>
<dbReference type="FunFam" id="3.40.190.10:FF:000060">
    <property type="entry name" value="Glutamate receptor ionotropic, kainate 1"/>
    <property type="match status" value="1"/>
</dbReference>
<feature type="site" description="Crucial to convey clamshell closure to channel opening" evidence="16">
    <location>
        <position position="639"/>
    </location>
</feature>
<keyword evidence="10" id="KW-0325">Glycoprotein</keyword>
<keyword evidence="11" id="KW-0628">Postsynaptic cell membrane</keyword>
<comment type="caution">
    <text evidence="22">The sequence shown here is derived from an EMBL/GenBank/DDBJ whole genome shotgun (WGS) entry which is preliminary data.</text>
</comment>
<protein>
    <recommendedName>
        <fullName evidence="24">PBPe domain-containing protein</fullName>
    </recommendedName>
</protein>
<keyword evidence="23" id="KW-1185">Reference proteome</keyword>
<dbReference type="SUPFAM" id="SSF81324">
    <property type="entry name" value="Voltage-gated potassium channels"/>
    <property type="match status" value="1"/>
</dbReference>
<dbReference type="SMART" id="SM00918">
    <property type="entry name" value="Lig_chan-Glu_bd"/>
    <property type="match status" value="1"/>
</dbReference>
<dbReference type="AlphaFoldDB" id="A0A267GRY4"/>
<feature type="site" description="Interaction with the cone snail toxin Con-ikot-ikot" evidence="16">
    <location>
        <position position="666"/>
    </location>
</feature>
<evidence type="ECO:0000256" key="13">
    <source>
        <dbReference type="ARBA" id="ARBA00023303"/>
    </source>
</evidence>
<keyword evidence="17" id="KW-1015">Disulfide bond</keyword>
<dbReference type="Pfam" id="PF10613">
    <property type="entry name" value="Lig_chan-Glu_bd"/>
    <property type="match status" value="1"/>
</dbReference>
<name>A0A267GRY4_9PLAT</name>
<dbReference type="GO" id="GO:0045211">
    <property type="term" value="C:postsynaptic membrane"/>
    <property type="evidence" value="ECO:0007669"/>
    <property type="project" value="UniProtKB-SubCell"/>
</dbReference>
<evidence type="ECO:0000256" key="19">
    <source>
        <dbReference type="SAM" id="SignalP"/>
    </source>
</evidence>
<feature type="domain" description="Ionotropic glutamate receptor L-glutamate and glycine-binding" evidence="21">
    <location>
        <begin position="412"/>
        <end position="483"/>
    </location>
</feature>
<keyword evidence="3 18" id="KW-0812">Transmembrane</keyword>
<proteinExistence type="predicted"/>